<comment type="caution">
    <text evidence="3">The sequence shown here is derived from an EMBL/GenBank/DDBJ whole genome shotgun (WGS) entry which is preliminary data.</text>
</comment>
<accession>A0AAD8EGH9</accession>
<dbReference type="GO" id="GO:0034058">
    <property type="term" value="P:endosomal vesicle fusion"/>
    <property type="evidence" value="ECO:0007669"/>
    <property type="project" value="TreeGrafter"/>
</dbReference>
<dbReference type="GO" id="GO:0006886">
    <property type="term" value="P:intracellular protein transport"/>
    <property type="evidence" value="ECO:0007669"/>
    <property type="project" value="UniProtKB-UniRule"/>
</dbReference>
<dbReference type="InterPro" id="IPR000547">
    <property type="entry name" value="Clathrin_H-chain/VPS_repeat"/>
</dbReference>
<dbReference type="Pfam" id="PF10367">
    <property type="entry name" value="zf-Vps39_C"/>
    <property type="match status" value="1"/>
</dbReference>
<dbReference type="AlphaFoldDB" id="A0AAD8EGH9"/>
<proteinExistence type="predicted"/>
<dbReference type="Proteomes" id="UP001233999">
    <property type="component" value="Unassembled WGS sequence"/>
</dbReference>
<evidence type="ECO:0000259" key="2">
    <source>
        <dbReference type="Pfam" id="PF10367"/>
    </source>
</evidence>
<evidence type="ECO:0000313" key="4">
    <source>
        <dbReference type="Proteomes" id="UP001233999"/>
    </source>
</evidence>
<sequence>LFEERAIVLGKLGRHEQALAIYVSVLSDVTRAIQYCDKVYRQGAPGCEDVYILLMKMLISPPDSSWLTLGARTHPPVSDLEMALRLLENYAGKMQPVKALSVLPDHVPVGRVRQFLEVSLQNKLNERRRSQVLKGLLYAEHLQVQELRMGYEAQSIIMTEFNVCPVCKKRFGNQSAFARYPNGDIVHYSCQDRRT</sequence>
<dbReference type="GO" id="GO:0005737">
    <property type="term" value="C:cytoplasm"/>
    <property type="evidence" value="ECO:0007669"/>
    <property type="project" value="TreeGrafter"/>
</dbReference>
<reference evidence="3" key="2">
    <citation type="submission" date="2023-05" db="EMBL/GenBank/DDBJ databases">
        <authorList>
            <person name="Fouks B."/>
        </authorList>
    </citation>
    <scope>NUCLEOTIDE SEQUENCE</scope>
    <source>
        <strain evidence="3">Stay&amp;Tobe</strain>
        <tissue evidence="3">Testes</tissue>
    </source>
</reference>
<organism evidence="3 4">
    <name type="scientific">Diploptera punctata</name>
    <name type="common">Pacific beetle cockroach</name>
    <dbReference type="NCBI Taxonomy" id="6984"/>
    <lineage>
        <taxon>Eukaryota</taxon>
        <taxon>Metazoa</taxon>
        <taxon>Ecdysozoa</taxon>
        <taxon>Arthropoda</taxon>
        <taxon>Hexapoda</taxon>
        <taxon>Insecta</taxon>
        <taxon>Pterygota</taxon>
        <taxon>Neoptera</taxon>
        <taxon>Polyneoptera</taxon>
        <taxon>Dictyoptera</taxon>
        <taxon>Blattodea</taxon>
        <taxon>Blaberoidea</taxon>
        <taxon>Blaberidae</taxon>
        <taxon>Diplopterinae</taxon>
        <taxon>Diploptera</taxon>
    </lineage>
</organism>
<dbReference type="InterPro" id="IPR019453">
    <property type="entry name" value="VPS39/TGFA1_Znf"/>
</dbReference>
<feature type="repeat" description="CHCR" evidence="1">
    <location>
        <begin position="1"/>
        <end position="63"/>
    </location>
</feature>
<dbReference type="PANTHER" id="PTHR12894:SF49">
    <property type="entry name" value="VAM6_VPS39-LIKE PROTEIN"/>
    <property type="match status" value="1"/>
</dbReference>
<dbReference type="InterPro" id="IPR032914">
    <property type="entry name" value="Vam6/VPS39/TRAP1"/>
</dbReference>
<evidence type="ECO:0000256" key="1">
    <source>
        <dbReference type="PROSITE-ProRule" id="PRU01006"/>
    </source>
</evidence>
<reference evidence="3" key="1">
    <citation type="journal article" date="2023" name="IScience">
        <title>Live-bearing cockroach genome reveals convergent evolutionary mechanisms linked to viviparity in insects and beyond.</title>
        <authorList>
            <person name="Fouks B."/>
            <person name="Harrison M.C."/>
            <person name="Mikhailova A.A."/>
            <person name="Marchal E."/>
            <person name="English S."/>
            <person name="Carruthers M."/>
            <person name="Jennings E.C."/>
            <person name="Chiamaka E.L."/>
            <person name="Frigard R.A."/>
            <person name="Pippel M."/>
            <person name="Attardo G.M."/>
            <person name="Benoit J.B."/>
            <person name="Bornberg-Bauer E."/>
            <person name="Tobe S.S."/>
        </authorList>
    </citation>
    <scope>NUCLEOTIDE SEQUENCE</scope>
    <source>
        <strain evidence="3">Stay&amp;Tobe</strain>
    </source>
</reference>
<evidence type="ECO:0000313" key="3">
    <source>
        <dbReference type="EMBL" id="KAJ9588747.1"/>
    </source>
</evidence>
<feature type="non-terminal residue" evidence="3">
    <location>
        <position position="195"/>
    </location>
</feature>
<keyword evidence="4" id="KW-1185">Reference proteome</keyword>
<dbReference type="GO" id="GO:0016020">
    <property type="term" value="C:membrane"/>
    <property type="evidence" value="ECO:0007669"/>
    <property type="project" value="TreeGrafter"/>
</dbReference>
<dbReference type="PANTHER" id="PTHR12894">
    <property type="entry name" value="CNH DOMAIN CONTAINING"/>
    <property type="match status" value="1"/>
</dbReference>
<name>A0AAD8EGH9_DIPPU</name>
<gene>
    <name evidence="3" type="ORF">L9F63_017951</name>
</gene>
<protein>
    <recommendedName>
        <fullName evidence="2">Vacuolar sorting protein 39/Transforming growth factor beta receptor-associated zinc finger domain-containing protein</fullName>
    </recommendedName>
</protein>
<dbReference type="GO" id="GO:0006914">
    <property type="term" value="P:autophagy"/>
    <property type="evidence" value="ECO:0007669"/>
    <property type="project" value="TreeGrafter"/>
</dbReference>
<dbReference type="EMBL" id="JASPKZ010005309">
    <property type="protein sequence ID" value="KAJ9588747.1"/>
    <property type="molecule type" value="Genomic_DNA"/>
</dbReference>
<dbReference type="PROSITE" id="PS50236">
    <property type="entry name" value="CHCR"/>
    <property type="match status" value="1"/>
</dbReference>
<feature type="domain" description="Vacuolar sorting protein 39/Transforming growth factor beta receptor-associated zinc finger" evidence="2">
    <location>
        <begin position="154"/>
        <end position="194"/>
    </location>
</feature>